<dbReference type="GO" id="GO:0000462">
    <property type="term" value="P:maturation of SSU-rRNA from tricistronic rRNA transcript (SSU-rRNA, 5.8S rRNA, LSU-rRNA)"/>
    <property type="evidence" value="ECO:0007669"/>
    <property type="project" value="InterPro"/>
</dbReference>
<name>A0A1D1UVE9_RAMVA</name>
<evidence type="ECO:0008006" key="10">
    <source>
        <dbReference type="Google" id="ProtNLM"/>
    </source>
</evidence>
<feature type="domain" description="U3 small nucleolar RNA-associated protein 6 homolog C-terminal" evidence="7">
    <location>
        <begin position="304"/>
        <end position="578"/>
    </location>
</feature>
<evidence type="ECO:0000256" key="3">
    <source>
        <dbReference type="ARBA" id="ARBA00022552"/>
    </source>
</evidence>
<dbReference type="STRING" id="947166.A0A1D1UVE9"/>
<dbReference type="SMART" id="SM00386">
    <property type="entry name" value="HAT"/>
    <property type="match status" value="6"/>
</dbReference>
<evidence type="ECO:0000313" key="8">
    <source>
        <dbReference type="EMBL" id="GAU90343.1"/>
    </source>
</evidence>
<organism evidence="8 9">
    <name type="scientific">Ramazzottius varieornatus</name>
    <name type="common">Water bear</name>
    <name type="synonym">Tardigrade</name>
    <dbReference type="NCBI Taxonomy" id="947166"/>
    <lineage>
        <taxon>Eukaryota</taxon>
        <taxon>Metazoa</taxon>
        <taxon>Ecdysozoa</taxon>
        <taxon>Tardigrada</taxon>
        <taxon>Eutardigrada</taxon>
        <taxon>Parachela</taxon>
        <taxon>Hypsibioidea</taxon>
        <taxon>Ramazzottiidae</taxon>
        <taxon>Ramazzottius</taxon>
    </lineage>
</organism>
<dbReference type="Gene3D" id="1.25.40.10">
    <property type="entry name" value="Tetratricopeptide repeat domain"/>
    <property type="match status" value="2"/>
</dbReference>
<evidence type="ECO:0000259" key="7">
    <source>
        <dbReference type="Pfam" id="PF24892"/>
    </source>
</evidence>
<dbReference type="EMBL" id="BDGG01000001">
    <property type="protein sequence ID" value="GAU90343.1"/>
    <property type="molecule type" value="Genomic_DNA"/>
</dbReference>
<evidence type="ECO:0000256" key="4">
    <source>
        <dbReference type="ARBA" id="ARBA00022737"/>
    </source>
</evidence>
<dbReference type="GO" id="GO:0032040">
    <property type="term" value="C:small-subunit processome"/>
    <property type="evidence" value="ECO:0007669"/>
    <property type="project" value="TreeGrafter"/>
</dbReference>
<comment type="caution">
    <text evidence="8">The sequence shown here is derived from an EMBL/GenBank/DDBJ whole genome shotgun (WGS) entry which is preliminary data.</text>
</comment>
<dbReference type="PANTHER" id="PTHR23271">
    <property type="entry name" value="HEPATOCELLULAR CARCINOMA-ASSOCIATED ANTIGEN 66"/>
    <property type="match status" value="1"/>
</dbReference>
<feature type="domain" description="U3 small nucleolar RNA-associated protein 6 N-terminal" evidence="6">
    <location>
        <begin position="9"/>
        <end position="88"/>
    </location>
</feature>
<dbReference type="AlphaFoldDB" id="A0A1D1UVE9"/>
<dbReference type="SUPFAM" id="SSF48452">
    <property type="entry name" value="TPR-like"/>
    <property type="match status" value="2"/>
</dbReference>
<comment type="similarity">
    <text evidence="2">Belongs to the UTP6 family.</text>
</comment>
<comment type="subcellular location">
    <subcellularLocation>
        <location evidence="1">Nucleus</location>
        <location evidence="1">Nucleolus</location>
    </subcellularLocation>
</comment>
<sequence length="599" mass="69205">MAEFVDRRLERGLGELEQMVHAGLFTSDELKSIVAKRQKLEYNVQRYEKSVEDHLKYVKYEMSLLELTKLRRKRLGYDYKFNEIEGSIGKRCQLRLMRAETKYPNDMEVWRTHIQLCKLLRWNPAASQVYTRMLQLHSDKPEIWIEASDFELSENGSPDSARDLCLKALRWHPKNHELWLHHLSVELSIATKVFQRGDILGIDASHLVKDDDPITGGKVCMAVAENAIKNIDSVDFAGSLYECVLRARKQDKLPEGFWKPLANFILSKMEEKYGDTPEYWKRRAALVLVGLDEPTEYEMIKAEEEAFQIMNSAVERLPSESMWHAYMDFLSELFGRQQFTLHPEWLELSRKRSIKAFEVFEQAETKGFVQFRHYISWASLLNDRRRTKEAEAVLKKAASVCPDELEAYMKLIVAFSSLAGDQSGTITELINAARKKLPRNDPGVWKQLLDWTIHFQPSKVEEVFREAMQQSMAIRSQVALQYVTWAYSTDLSSGRKIYKTVRDIPGAFSESLVKFAIAQEKKNSAPIASLRKMFDDALSFVGKDSVDLWIEYIRTELTYEGGDPLASGKLVSKAQKTLRPEFLTLFTTMNNLLMANLTK</sequence>
<dbReference type="Proteomes" id="UP000186922">
    <property type="component" value="Unassembled WGS sequence"/>
</dbReference>
<protein>
    <recommendedName>
        <fullName evidence="10">U3 small nucleolar RNA-associated protein 6 homolog</fullName>
    </recommendedName>
</protein>
<keyword evidence="3" id="KW-0698">rRNA processing</keyword>
<keyword evidence="5" id="KW-0539">Nucleus</keyword>
<evidence type="ECO:0000259" key="6">
    <source>
        <dbReference type="Pfam" id="PF08640"/>
    </source>
</evidence>
<gene>
    <name evidence="8" type="primary">RvY_02771-1</name>
    <name evidence="8" type="synonym">RvY_02771.1</name>
    <name evidence="8" type="ORF">RvY_02771</name>
</gene>
<evidence type="ECO:0000256" key="5">
    <source>
        <dbReference type="ARBA" id="ARBA00023242"/>
    </source>
</evidence>
<evidence type="ECO:0000256" key="1">
    <source>
        <dbReference type="ARBA" id="ARBA00004604"/>
    </source>
</evidence>
<proteinExistence type="inferred from homology"/>
<dbReference type="GO" id="GO:0034388">
    <property type="term" value="C:Pwp2p-containing subcomplex of 90S preribosome"/>
    <property type="evidence" value="ECO:0007669"/>
    <property type="project" value="TreeGrafter"/>
</dbReference>
<dbReference type="InterPro" id="IPR055347">
    <property type="entry name" value="UTP6_N"/>
</dbReference>
<evidence type="ECO:0000256" key="2">
    <source>
        <dbReference type="ARBA" id="ARBA00010734"/>
    </source>
</evidence>
<evidence type="ECO:0000313" key="9">
    <source>
        <dbReference type="Proteomes" id="UP000186922"/>
    </source>
</evidence>
<dbReference type="GO" id="GO:0030515">
    <property type="term" value="F:snoRNA binding"/>
    <property type="evidence" value="ECO:0007669"/>
    <property type="project" value="InterPro"/>
</dbReference>
<dbReference type="InterPro" id="IPR013949">
    <property type="entry name" value="Utp6"/>
</dbReference>
<accession>A0A1D1UVE9</accession>
<dbReference type="PANTHER" id="PTHR23271:SF1">
    <property type="entry name" value="U3 SMALL NUCLEOLAR RNA-ASSOCIATED PROTEIN 6 HOMOLOG"/>
    <property type="match status" value="1"/>
</dbReference>
<keyword evidence="4" id="KW-0677">Repeat</keyword>
<dbReference type="Pfam" id="PF24892">
    <property type="entry name" value="UTP6_C"/>
    <property type="match status" value="1"/>
</dbReference>
<reference evidence="8 9" key="1">
    <citation type="journal article" date="2016" name="Nat. Commun.">
        <title>Extremotolerant tardigrade genome and improved radiotolerance of human cultured cells by tardigrade-unique protein.</title>
        <authorList>
            <person name="Hashimoto T."/>
            <person name="Horikawa D.D."/>
            <person name="Saito Y."/>
            <person name="Kuwahara H."/>
            <person name="Kozuka-Hata H."/>
            <person name="Shin-I T."/>
            <person name="Minakuchi Y."/>
            <person name="Ohishi K."/>
            <person name="Motoyama A."/>
            <person name="Aizu T."/>
            <person name="Enomoto A."/>
            <person name="Kondo K."/>
            <person name="Tanaka S."/>
            <person name="Hara Y."/>
            <person name="Koshikawa S."/>
            <person name="Sagara H."/>
            <person name="Miura T."/>
            <person name="Yokobori S."/>
            <person name="Miyagawa K."/>
            <person name="Suzuki Y."/>
            <person name="Kubo T."/>
            <person name="Oyama M."/>
            <person name="Kohara Y."/>
            <person name="Fujiyama A."/>
            <person name="Arakawa K."/>
            <person name="Katayama T."/>
            <person name="Toyoda A."/>
            <person name="Kunieda T."/>
        </authorList>
    </citation>
    <scope>NUCLEOTIDE SEQUENCE [LARGE SCALE GENOMIC DNA]</scope>
    <source>
        <strain evidence="8 9">YOKOZUNA-1</strain>
    </source>
</reference>
<dbReference type="Pfam" id="PF08640">
    <property type="entry name" value="U3_assoc_6"/>
    <property type="match status" value="1"/>
</dbReference>
<dbReference type="InterPro" id="IPR003107">
    <property type="entry name" value="HAT"/>
</dbReference>
<keyword evidence="9" id="KW-1185">Reference proteome</keyword>
<dbReference type="OrthoDB" id="28112at2759"/>
<dbReference type="InterPro" id="IPR056907">
    <property type="entry name" value="UTP6_C"/>
</dbReference>
<dbReference type="InterPro" id="IPR011990">
    <property type="entry name" value="TPR-like_helical_dom_sf"/>
</dbReference>